<dbReference type="InterPro" id="IPR036691">
    <property type="entry name" value="Endo/exonu/phosph_ase_sf"/>
</dbReference>
<dbReference type="Proteomes" id="UP001597525">
    <property type="component" value="Unassembled WGS sequence"/>
</dbReference>
<dbReference type="GO" id="GO:0004519">
    <property type="term" value="F:endonuclease activity"/>
    <property type="evidence" value="ECO:0007669"/>
    <property type="project" value="UniProtKB-KW"/>
</dbReference>
<dbReference type="EMBL" id="JBHUPB010000009">
    <property type="protein sequence ID" value="MFD2968575.1"/>
    <property type="molecule type" value="Genomic_DNA"/>
</dbReference>
<keyword evidence="2" id="KW-0255">Endonuclease</keyword>
<gene>
    <name evidence="2" type="ORF">ACFS7Y_14340</name>
</gene>
<reference evidence="3" key="1">
    <citation type="journal article" date="2019" name="Int. J. Syst. Evol. Microbiol.">
        <title>The Global Catalogue of Microorganisms (GCM) 10K type strain sequencing project: providing services to taxonomists for standard genome sequencing and annotation.</title>
        <authorList>
            <consortium name="The Broad Institute Genomics Platform"/>
            <consortium name="The Broad Institute Genome Sequencing Center for Infectious Disease"/>
            <person name="Wu L."/>
            <person name="Ma J."/>
        </authorList>
    </citation>
    <scope>NUCLEOTIDE SEQUENCE [LARGE SCALE GENOMIC DNA]</scope>
    <source>
        <strain evidence="3">KCTC 22814</strain>
    </source>
</reference>
<proteinExistence type="predicted"/>
<keyword evidence="3" id="KW-1185">Reference proteome</keyword>
<dbReference type="PANTHER" id="PTHR14859:SF1">
    <property type="entry name" value="PGAP2-INTERACTING PROTEIN"/>
    <property type="match status" value="1"/>
</dbReference>
<organism evidence="2 3">
    <name type="scientific">Sphingobacterium bambusae</name>
    <dbReference type="NCBI Taxonomy" id="662858"/>
    <lineage>
        <taxon>Bacteria</taxon>
        <taxon>Pseudomonadati</taxon>
        <taxon>Bacteroidota</taxon>
        <taxon>Sphingobacteriia</taxon>
        <taxon>Sphingobacteriales</taxon>
        <taxon>Sphingobacteriaceae</taxon>
        <taxon>Sphingobacterium</taxon>
    </lineage>
</organism>
<sequence length="331" mass="37545">MKKTIRYTIFACFALFLLVMAFYLWAFQANLPSEQHVLLRGNRVSVVQVDTAALNDSVFRIMTYNLGYLSGLTNNQPVQPAKTLFDTHLKKASDLLQQKNLDIIAFQEIDYGSDRSYNMDQEELLAKAGTFPYVARAVNWDKRYVPFPYWPPTVHFGRIVSGQSLLSKYPIMDQKVDTLSKVQSAPFFYNHFYLERLAQVCRVAFQGQELIVINVHLEAFDRDTRAIHSAQVLAIYRHYAAKYPTVLLGDFNSSPDEVDATIAPFLEAADMQAVALGGDRLMYSYDSADPSARLDYIFYNDKLRLLAGEVITDAGTISDHLPVMASFRLAD</sequence>
<keyword evidence="2" id="KW-0540">Nuclease</keyword>
<evidence type="ECO:0000313" key="2">
    <source>
        <dbReference type="EMBL" id="MFD2968575.1"/>
    </source>
</evidence>
<evidence type="ECO:0000259" key="1">
    <source>
        <dbReference type="Pfam" id="PF03372"/>
    </source>
</evidence>
<dbReference type="PANTHER" id="PTHR14859">
    <property type="entry name" value="CALCOFLUOR WHITE HYPERSENSITIVE PROTEIN PRECURSOR"/>
    <property type="match status" value="1"/>
</dbReference>
<keyword evidence="2" id="KW-0378">Hydrolase</keyword>
<dbReference type="Gene3D" id="3.60.10.10">
    <property type="entry name" value="Endonuclease/exonuclease/phosphatase"/>
    <property type="match status" value="1"/>
</dbReference>
<comment type="caution">
    <text evidence="2">The sequence shown here is derived from an EMBL/GenBank/DDBJ whole genome shotgun (WGS) entry which is preliminary data.</text>
</comment>
<dbReference type="InterPro" id="IPR005135">
    <property type="entry name" value="Endo/exonuclease/phosphatase"/>
</dbReference>
<dbReference type="Pfam" id="PF03372">
    <property type="entry name" value="Exo_endo_phos"/>
    <property type="match status" value="1"/>
</dbReference>
<dbReference type="InterPro" id="IPR051916">
    <property type="entry name" value="GPI-anchor_lipid_remodeler"/>
</dbReference>
<protein>
    <submittedName>
        <fullName evidence="2">Endonuclease/exonuclease/phosphatase family protein</fullName>
    </submittedName>
</protein>
<dbReference type="RefSeq" id="WP_320185240.1">
    <property type="nucleotide sequence ID" value="NZ_CP138332.1"/>
</dbReference>
<name>A0ABW6BLJ9_9SPHI</name>
<evidence type="ECO:0000313" key="3">
    <source>
        <dbReference type="Proteomes" id="UP001597525"/>
    </source>
</evidence>
<dbReference type="SUPFAM" id="SSF56219">
    <property type="entry name" value="DNase I-like"/>
    <property type="match status" value="1"/>
</dbReference>
<accession>A0ABW6BLJ9</accession>
<feature type="domain" description="Endonuclease/exonuclease/phosphatase" evidence="1">
    <location>
        <begin position="62"/>
        <end position="320"/>
    </location>
</feature>